<dbReference type="GO" id="GO:0009251">
    <property type="term" value="P:glucan catabolic process"/>
    <property type="evidence" value="ECO:0007669"/>
    <property type="project" value="TreeGrafter"/>
</dbReference>
<dbReference type="SUPFAM" id="SSF51445">
    <property type="entry name" value="(Trans)glycosidases"/>
    <property type="match status" value="1"/>
</dbReference>
<evidence type="ECO:0000256" key="4">
    <source>
        <dbReference type="ARBA" id="ARBA00022692"/>
    </source>
</evidence>
<dbReference type="OMA" id="WYWTWKT"/>
<dbReference type="GeneID" id="27727175"/>
<gene>
    <name evidence="19" type="ORF">SAPIO_CDS8103</name>
</gene>
<dbReference type="EMBL" id="JOWA01000121">
    <property type="protein sequence ID" value="KEZ40275.1"/>
    <property type="molecule type" value="Genomic_DNA"/>
</dbReference>
<evidence type="ECO:0000256" key="12">
    <source>
        <dbReference type="ARBA" id="ARBA00036824"/>
    </source>
</evidence>
<sequence>MRKPGQTGLEIDSGNANENESENENENEKLDASEGDPLHSRTSGPTLSAEAIARIERDQRRSAQRRSRQARIPREEYVEVQEEKPRKNNNKKDKRKKKRVVSGAVLEEGRGKGYAGVRGSAGTDDSLLKEYRYQQPKWWKRRKIWMFIGGGVLALILIIVIAVVASKKKKSGDSDSSSGPSTSGLDGKDRNSIPVEYQGTDLDPWSWADTNDFNVTFTTETVGGLPVMGLFSSWDDSKAPNGKVPALNKPWGSYTDRPARGVNLGGWLSLEPFIAPSMFDYDSRLGIVDEYTLCEHLGDKAKETLERHYASFVTESTFKEIADAGLDHVRIPFSYWAVEVYDGDPYVFRTSWRYLLRAIEWARKYGLRINLDLHGLPGSQNGWNHSGRLGAIGWLNGPDGQKNAQRSLDIHDKLSKFFAQDRYKNIISHYGLANEPKMTALDPEAVISWTSDAYKLIRDNGVSAVIVFGDGFMGLGKWKGRLTGLKDLALDVHQYVIFNKNQIVFTHKEKIQYACQGWTKQALESMDTSTGFGPTLFAEWSQADTDCAKHLTNVGWGNRWEGTYNNAGVDKDEMVTTPRCPAEDETCSCASANAAASQYSDGYRKFLKMFAEAQMHSFEKGWGWWYWTWKTESAVQWSYRAGLDAGILPAKAYDRDFDCDGDVPDFGDLPEYY</sequence>
<evidence type="ECO:0000256" key="2">
    <source>
        <dbReference type="ARBA" id="ARBA00005641"/>
    </source>
</evidence>
<feature type="transmembrane region" description="Helical" evidence="17">
    <location>
        <begin position="144"/>
        <end position="165"/>
    </location>
</feature>
<comment type="function">
    <text evidence="13">Glucosidase involved in the degradation of cellulosic biomass. Active on lichenan.</text>
</comment>
<dbReference type="NCBIfam" id="NF041738">
    <property type="entry name" value="GG_III-CTERM"/>
    <property type="match status" value="1"/>
</dbReference>
<dbReference type="RefSeq" id="XP_016640074.1">
    <property type="nucleotide sequence ID" value="XM_016789811.1"/>
</dbReference>
<feature type="region of interest" description="Disordered" evidence="16">
    <location>
        <begin position="1"/>
        <end position="104"/>
    </location>
</feature>
<evidence type="ECO:0000259" key="18">
    <source>
        <dbReference type="Pfam" id="PF00150"/>
    </source>
</evidence>
<keyword evidence="10" id="KW-0326">Glycosidase</keyword>
<dbReference type="InterPro" id="IPR050386">
    <property type="entry name" value="Glycosyl_hydrolase_5"/>
</dbReference>
<evidence type="ECO:0000256" key="15">
    <source>
        <dbReference type="ARBA" id="ARBA00041260"/>
    </source>
</evidence>
<evidence type="ECO:0000256" key="9">
    <source>
        <dbReference type="ARBA" id="ARBA00023180"/>
    </source>
</evidence>
<feature type="domain" description="Glycoside hydrolase family 5" evidence="18">
    <location>
        <begin position="310"/>
        <end position="542"/>
    </location>
</feature>
<dbReference type="GO" id="GO:0004338">
    <property type="term" value="F:glucan exo-1,3-beta-glucosidase activity"/>
    <property type="evidence" value="ECO:0007669"/>
    <property type="project" value="UniProtKB-EC"/>
</dbReference>
<dbReference type="KEGG" id="sapo:SAPIO_CDS8103"/>
<dbReference type="PANTHER" id="PTHR31297">
    <property type="entry name" value="GLUCAN ENDO-1,6-BETA-GLUCOSIDASE B"/>
    <property type="match status" value="1"/>
</dbReference>
<evidence type="ECO:0000256" key="13">
    <source>
        <dbReference type="ARBA" id="ARBA00037126"/>
    </source>
</evidence>
<dbReference type="Proteomes" id="UP000028545">
    <property type="component" value="Unassembled WGS sequence"/>
</dbReference>
<comment type="similarity">
    <text evidence="2">Belongs to the glycosyl hydrolase 5 (cellulase A) family.</text>
</comment>
<evidence type="ECO:0000256" key="8">
    <source>
        <dbReference type="ARBA" id="ARBA00023136"/>
    </source>
</evidence>
<keyword evidence="9" id="KW-0325">Glycoprotein</keyword>
<evidence type="ECO:0000256" key="17">
    <source>
        <dbReference type="SAM" id="Phobius"/>
    </source>
</evidence>
<dbReference type="PANTHER" id="PTHR31297:SF34">
    <property type="entry name" value="GLUCAN 1,3-BETA-GLUCOSIDASE 2"/>
    <property type="match status" value="1"/>
</dbReference>
<dbReference type="OrthoDB" id="62120at2759"/>
<comment type="caution">
    <text evidence="19">The sequence shown here is derived from an EMBL/GenBank/DDBJ whole genome shotgun (WGS) entry which is preliminary data.</text>
</comment>
<evidence type="ECO:0000256" key="10">
    <source>
        <dbReference type="ARBA" id="ARBA00023295"/>
    </source>
</evidence>
<evidence type="ECO:0000256" key="7">
    <source>
        <dbReference type="ARBA" id="ARBA00022989"/>
    </source>
</evidence>
<evidence type="ECO:0000256" key="11">
    <source>
        <dbReference type="ARBA" id="ARBA00023316"/>
    </source>
</evidence>
<keyword evidence="5" id="KW-0378">Hydrolase</keyword>
<proteinExistence type="inferred from homology"/>
<dbReference type="InterPro" id="IPR001547">
    <property type="entry name" value="Glyco_hydro_5"/>
</dbReference>
<organism evidence="19 20">
    <name type="scientific">Pseudallescheria apiosperma</name>
    <name type="common">Scedosporium apiospermum</name>
    <dbReference type="NCBI Taxonomy" id="563466"/>
    <lineage>
        <taxon>Eukaryota</taxon>
        <taxon>Fungi</taxon>
        <taxon>Dikarya</taxon>
        <taxon>Ascomycota</taxon>
        <taxon>Pezizomycotina</taxon>
        <taxon>Sordariomycetes</taxon>
        <taxon>Hypocreomycetidae</taxon>
        <taxon>Microascales</taxon>
        <taxon>Microascaceae</taxon>
        <taxon>Scedosporium</taxon>
    </lineage>
</organism>
<keyword evidence="6" id="KW-0735">Signal-anchor</keyword>
<protein>
    <recommendedName>
        <fullName evidence="14">glucan 1,3-beta-glucosidase</fullName>
        <ecNumber evidence="14">3.2.1.58</ecNumber>
    </recommendedName>
    <alternativeName>
        <fullName evidence="15">Exo-1,3-beta-glucanase D</fullName>
    </alternativeName>
</protein>
<evidence type="ECO:0000256" key="6">
    <source>
        <dbReference type="ARBA" id="ARBA00022968"/>
    </source>
</evidence>
<evidence type="ECO:0000256" key="16">
    <source>
        <dbReference type="SAM" id="MobiDB-lite"/>
    </source>
</evidence>
<keyword evidence="11" id="KW-0961">Cell wall biogenesis/degradation</keyword>
<dbReference type="GO" id="GO:0005886">
    <property type="term" value="C:plasma membrane"/>
    <property type="evidence" value="ECO:0007669"/>
    <property type="project" value="UniProtKB-SubCell"/>
</dbReference>
<feature type="compositionally biased region" description="Low complexity" evidence="16">
    <location>
        <begin position="174"/>
        <end position="185"/>
    </location>
</feature>
<evidence type="ECO:0000313" key="19">
    <source>
        <dbReference type="EMBL" id="KEZ40275.1"/>
    </source>
</evidence>
<dbReference type="Pfam" id="PF00150">
    <property type="entry name" value="Cellulase"/>
    <property type="match status" value="1"/>
</dbReference>
<keyword evidence="4 17" id="KW-0812">Transmembrane</keyword>
<accession>A0A084FYW3</accession>
<name>A0A084FYW3_PSEDA</name>
<dbReference type="VEuPathDB" id="FungiDB:SAPIO_CDS8103"/>
<dbReference type="HOGENOM" id="CLU_004624_4_2_1"/>
<feature type="compositionally biased region" description="Basic residues" evidence="16">
    <location>
        <begin position="62"/>
        <end position="71"/>
    </location>
</feature>
<evidence type="ECO:0000256" key="5">
    <source>
        <dbReference type="ARBA" id="ARBA00022801"/>
    </source>
</evidence>
<dbReference type="GO" id="GO:0005576">
    <property type="term" value="C:extracellular region"/>
    <property type="evidence" value="ECO:0007669"/>
    <property type="project" value="TreeGrafter"/>
</dbReference>
<dbReference type="GO" id="GO:0009986">
    <property type="term" value="C:cell surface"/>
    <property type="evidence" value="ECO:0007669"/>
    <property type="project" value="TreeGrafter"/>
</dbReference>
<feature type="compositionally biased region" description="Basic and acidic residues" evidence="16">
    <location>
        <begin position="72"/>
        <end position="86"/>
    </location>
</feature>
<dbReference type="AlphaFoldDB" id="A0A084FYW3"/>
<comment type="subcellular location">
    <subcellularLocation>
        <location evidence="1">Cell membrane</location>
        <topology evidence="1">Single-pass type II membrane protein</topology>
    </subcellularLocation>
</comment>
<evidence type="ECO:0000256" key="14">
    <source>
        <dbReference type="ARBA" id="ARBA00038929"/>
    </source>
</evidence>
<reference evidence="19 20" key="1">
    <citation type="journal article" date="2014" name="Genome Announc.">
        <title>Draft genome sequence of the pathogenic fungus Scedosporium apiospermum.</title>
        <authorList>
            <person name="Vandeputte P."/>
            <person name="Ghamrawi S."/>
            <person name="Rechenmann M."/>
            <person name="Iltis A."/>
            <person name="Giraud S."/>
            <person name="Fleury M."/>
            <person name="Thornton C."/>
            <person name="Delhaes L."/>
            <person name="Meyer W."/>
            <person name="Papon N."/>
            <person name="Bouchara J.P."/>
        </authorList>
    </citation>
    <scope>NUCLEOTIDE SEQUENCE [LARGE SCALE GENOMIC DNA]</scope>
    <source>
        <strain evidence="19 20">IHEM 14462</strain>
    </source>
</reference>
<keyword evidence="3" id="KW-1003">Cell membrane</keyword>
<dbReference type="GO" id="GO:0071555">
    <property type="term" value="P:cell wall organization"/>
    <property type="evidence" value="ECO:0007669"/>
    <property type="project" value="UniProtKB-KW"/>
</dbReference>
<dbReference type="EC" id="3.2.1.58" evidence="14"/>
<feature type="compositionally biased region" description="Basic and acidic residues" evidence="16">
    <location>
        <begin position="26"/>
        <end position="39"/>
    </location>
</feature>
<evidence type="ECO:0000313" key="20">
    <source>
        <dbReference type="Proteomes" id="UP000028545"/>
    </source>
</evidence>
<keyword evidence="7 17" id="KW-1133">Transmembrane helix</keyword>
<keyword evidence="20" id="KW-1185">Reference proteome</keyword>
<keyword evidence="8 17" id="KW-0472">Membrane</keyword>
<dbReference type="InterPro" id="IPR017853">
    <property type="entry name" value="GH"/>
</dbReference>
<feature type="compositionally biased region" description="Basic residues" evidence="16">
    <location>
        <begin position="87"/>
        <end position="100"/>
    </location>
</feature>
<dbReference type="Gene3D" id="3.20.20.80">
    <property type="entry name" value="Glycosidases"/>
    <property type="match status" value="1"/>
</dbReference>
<comment type="catalytic activity">
    <reaction evidence="12">
        <text>Successive hydrolysis of beta-D-glucose units from the non-reducing ends of (1-&gt;3)-beta-D-glucans, releasing alpha-glucose.</text>
        <dbReference type="EC" id="3.2.1.58"/>
    </reaction>
</comment>
<feature type="region of interest" description="Disordered" evidence="16">
    <location>
        <begin position="170"/>
        <end position="193"/>
    </location>
</feature>
<dbReference type="FunFam" id="3.20.20.80:FF:000033">
    <property type="entry name" value="Glucan 1,3-beta-glucosidase A"/>
    <property type="match status" value="1"/>
</dbReference>
<evidence type="ECO:0000256" key="3">
    <source>
        <dbReference type="ARBA" id="ARBA00022475"/>
    </source>
</evidence>
<evidence type="ECO:0000256" key="1">
    <source>
        <dbReference type="ARBA" id="ARBA00004401"/>
    </source>
</evidence>